<comment type="subcellular location">
    <subcellularLocation>
        <location evidence="1">Membrane</location>
        <topology evidence="1">Multi-pass membrane protein</topology>
    </subcellularLocation>
</comment>
<gene>
    <name evidence="10" type="ORF">ASPCAL10030</name>
</gene>
<accession>A0A0U5G5C5</accession>
<evidence type="ECO:0000256" key="8">
    <source>
        <dbReference type="SAM" id="Phobius"/>
    </source>
</evidence>
<dbReference type="PROSITE" id="PS00218">
    <property type="entry name" value="AMINO_ACID_PERMEASE_1"/>
    <property type="match status" value="1"/>
</dbReference>
<feature type="compositionally biased region" description="Basic and acidic residues" evidence="7">
    <location>
        <begin position="14"/>
        <end position="24"/>
    </location>
</feature>
<dbReference type="PANTHER" id="PTHR43341:SF37">
    <property type="entry name" value="AMINO ACID TRANSPORTER (EUROFUNG)"/>
    <property type="match status" value="1"/>
</dbReference>
<dbReference type="InterPro" id="IPR004840">
    <property type="entry name" value="Amino_acid_permease_CS"/>
</dbReference>
<dbReference type="Pfam" id="PF00324">
    <property type="entry name" value="AA_permease"/>
    <property type="match status" value="1"/>
</dbReference>
<organism evidence="10 11">
    <name type="scientific">Aspergillus calidoustus</name>
    <dbReference type="NCBI Taxonomy" id="454130"/>
    <lineage>
        <taxon>Eukaryota</taxon>
        <taxon>Fungi</taxon>
        <taxon>Dikarya</taxon>
        <taxon>Ascomycota</taxon>
        <taxon>Pezizomycotina</taxon>
        <taxon>Eurotiomycetes</taxon>
        <taxon>Eurotiomycetidae</taxon>
        <taxon>Eurotiales</taxon>
        <taxon>Aspergillaceae</taxon>
        <taxon>Aspergillus</taxon>
        <taxon>Aspergillus subgen. Nidulantes</taxon>
    </lineage>
</organism>
<reference evidence="11" key="1">
    <citation type="journal article" date="2016" name="Genome Announc.">
        <title>Draft genome sequences of fungus Aspergillus calidoustus.</title>
        <authorList>
            <person name="Horn F."/>
            <person name="Linde J."/>
            <person name="Mattern D.J."/>
            <person name="Walther G."/>
            <person name="Guthke R."/>
            <person name="Scherlach K."/>
            <person name="Martin K."/>
            <person name="Brakhage A.A."/>
            <person name="Petzke L."/>
            <person name="Valiante V."/>
        </authorList>
    </citation>
    <scope>NUCLEOTIDE SEQUENCE [LARGE SCALE GENOMIC DNA]</scope>
    <source>
        <strain evidence="11">SF006504</strain>
    </source>
</reference>
<feature type="transmembrane region" description="Helical" evidence="8">
    <location>
        <begin position="228"/>
        <end position="253"/>
    </location>
</feature>
<feature type="transmembrane region" description="Helical" evidence="8">
    <location>
        <begin position="384"/>
        <end position="400"/>
    </location>
</feature>
<dbReference type="Proteomes" id="UP000054771">
    <property type="component" value="Unassembled WGS sequence"/>
</dbReference>
<sequence length="554" mass="60702">MDISTLTPPFESSSSRENESEKHLASTQSTGDHGADTDLRRSLSTRHLTMIALGSSIGMGLWLGSGTSLRNGGPAAIFIGYILAGTMVWAVSHAIGEMAVLYPLPSAFVQWACIFISPSVGFAVGYAYLFGYLITIANELQGVVTVLNFWTDSVPTAAWITIFWLVIILINVCAVRFFGEVEVISSTIKFSWIFVVIISLIVVSAGGAPDQDAIGFRYWNAEPFTNGFKGFLSVMPTCIFAMSGSESSALVAAETQNPRKSVPRAVGSIWLRLSLFYILGSLAITITVSPHDPNLFGGNGGSNSPFVVAYQNAGIPVLAHMMNAVIFISIISTGSISGYGGSRTLMGLSHLNMAPKVNRFNHVRLNATKPSQIFGRADDTGRPYAGLFVVLLVGGGLSYLNVSSSGSDVFSWFSNLTSLFTLFGWGTICLSHLRMRHAWKTQGRAESDLPWRTWTYPYASCWGLFWCVLLIIAEFYLSVWPLHTSPNPRDFFANYVSVIVILVVYTGARCWYRGWWWVDAGTIDLDGPRRFYARDEEEATSRTVLSRAAGWVFK</sequence>
<keyword evidence="2" id="KW-0813">Transport</keyword>
<dbReference type="InterPro" id="IPR004841">
    <property type="entry name" value="AA-permease/SLC12A_dom"/>
</dbReference>
<dbReference type="FunFam" id="1.20.1740.10:FF:000070">
    <property type="entry name" value="Amino acid transporter (Eurofung)"/>
    <property type="match status" value="1"/>
</dbReference>
<feature type="transmembrane region" description="Helical" evidence="8">
    <location>
        <begin position="75"/>
        <end position="96"/>
    </location>
</feature>
<dbReference type="STRING" id="454130.A0A0U5G5C5"/>
<feature type="transmembrane region" description="Helical" evidence="8">
    <location>
        <begin position="190"/>
        <end position="208"/>
    </location>
</feature>
<feature type="domain" description="Amino acid permease/ SLC12A" evidence="9">
    <location>
        <begin position="47"/>
        <end position="515"/>
    </location>
</feature>
<evidence type="ECO:0000256" key="6">
    <source>
        <dbReference type="ARBA" id="ARBA00023136"/>
    </source>
</evidence>
<dbReference type="PANTHER" id="PTHR43341">
    <property type="entry name" value="AMINO ACID PERMEASE"/>
    <property type="match status" value="1"/>
</dbReference>
<evidence type="ECO:0000256" key="1">
    <source>
        <dbReference type="ARBA" id="ARBA00004141"/>
    </source>
</evidence>
<keyword evidence="5 8" id="KW-1133">Transmembrane helix</keyword>
<evidence type="ECO:0000256" key="4">
    <source>
        <dbReference type="ARBA" id="ARBA00022970"/>
    </source>
</evidence>
<dbReference type="EMBL" id="CDMC01000008">
    <property type="protein sequence ID" value="CEL06859.1"/>
    <property type="molecule type" value="Genomic_DNA"/>
</dbReference>
<evidence type="ECO:0000313" key="11">
    <source>
        <dbReference type="Proteomes" id="UP000054771"/>
    </source>
</evidence>
<protein>
    <submittedName>
        <fullName evidence="10">Putative Amino acid transporter</fullName>
    </submittedName>
</protein>
<keyword evidence="6 8" id="KW-0472">Membrane</keyword>
<feature type="transmembrane region" description="Helical" evidence="8">
    <location>
        <begin position="308"/>
        <end position="331"/>
    </location>
</feature>
<dbReference type="GO" id="GO:0015171">
    <property type="term" value="F:amino acid transmembrane transporter activity"/>
    <property type="evidence" value="ECO:0007669"/>
    <property type="project" value="TreeGrafter"/>
</dbReference>
<feature type="transmembrane region" description="Helical" evidence="8">
    <location>
        <begin position="454"/>
        <end position="479"/>
    </location>
</feature>
<feature type="region of interest" description="Disordered" evidence="7">
    <location>
        <begin position="1"/>
        <end position="38"/>
    </location>
</feature>
<evidence type="ECO:0000256" key="3">
    <source>
        <dbReference type="ARBA" id="ARBA00022692"/>
    </source>
</evidence>
<feature type="transmembrane region" description="Helical" evidence="8">
    <location>
        <begin position="412"/>
        <end position="433"/>
    </location>
</feature>
<proteinExistence type="predicted"/>
<dbReference type="OrthoDB" id="3900342at2759"/>
<feature type="transmembrane region" description="Helical" evidence="8">
    <location>
        <begin position="265"/>
        <end position="288"/>
    </location>
</feature>
<dbReference type="InterPro" id="IPR050524">
    <property type="entry name" value="APC_YAT"/>
</dbReference>
<evidence type="ECO:0000256" key="2">
    <source>
        <dbReference type="ARBA" id="ARBA00022448"/>
    </source>
</evidence>
<dbReference type="GO" id="GO:0016020">
    <property type="term" value="C:membrane"/>
    <property type="evidence" value="ECO:0007669"/>
    <property type="project" value="UniProtKB-SubCell"/>
</dbReference>
<feature type="transmembrane region" description="Helical" evidence="8">
    <location>
        <begin position="491"/>
        <end position="508"/>
    </location>
</feature>
<keyword evidence="11" id="KW-1185">Reference proteome</keyword>
<dbReference type="AlphaFoldDB" id="A0A0U5G5C5"/>
<name>A0A0U5G5C5_ASPCI</name>
<keyword evidence="3 8" id="KW-0812">Transmembrane</keyword>
<evidence type="ECO:0000256" key="5">
    <source>
        <dbReference type="ARBA" id="ARBA00022989"/>
    </source>
</evidence>
<dbReference type="OMA" id="FIGTEAV"/>
<evidence type="ECO:0000256" key="7">
    <source>
        <dbReference type="SAM" id="MobiDB-lite"/>
    </source>
</evidence>
<keyword evidence="4" id="KW-0029">Amino-acid transport</keyword>
<dbReference type="PIRSF" id="PIRSF006060">
    <property type="entry name" value="AA_transporter"/>
    <property type="match status" value="1"/>
</dbReference>
<evidence type="ECO:0000259" key="9">
    <source>
        <dbReference type="Pfam" id="PF00324"/>
    </source>
</evidence>
<dbReference type="Gene3D" id="1.20.1740.10">
    <property type="entry name" value="Amino acid/polyamine transporter I"/>
    <property type="match status" value="1"/>
</dbReference>
<feature type="transmembrane region" description="Helical" evidence="8">
    <location>
        <begin position="48"/>
        <end position="69"/>
    </location>
</feature>
<feature type="transmembrane region" description="Helical" evidence="8">
    <location>
        <begin position="157"/>
        <end position="178"/>
    </location>
</feature>
<feature type="transmembrane region" description="Helical" evidence="8">
    <location>
        <begin position="108"/>
        <end position="137"/>
    </location>
</feature>
<evidence type="ECO:0000313" key="10">
    <source>
        <dbReference type="EMBL" id="CEL06859.1"/>
    </source>
</evidence>